<dbReference type="GO" id="GO:0015679">
    <property type="term" value="P:plasma membrane copper ion transport"/>
    <property type="evidence" value="ECO:0007669"/>
    <property type="project" value="TreeGrafter"/>
</dbReference>
<organism evidence="12 13">
    <name type="scientific">Metapseudomonas lalkuanensis</name>
    <dbReference type="NCBI Taxonomy" id="2604832"/>
    <lineage>
        <taxon>Bacteria</taxon>
        <taxon>Pseudomonadati</taxon>
        <taxon>Pseudomonadota</taxon>
        <taxon>Gammaproteobacteria</taxon>
        <taxon>Pseudomonadales</taxon>
        <taxon>Pseudomonadaceae</taxon>
        <taxon>Metapseudomonas</taxon>
    </lineage>
</organism>
<dbReference type="InterPro" id="IPR058792">
    <property type="entry name" value="Beta-barrel_RND_2"/>
</dbReference>
<dbReference type="Pfam" id="PF25975">
    <property type="entry name" value="CzcB_C"/>
    <property type="match status" value="1"/>
</dbReference>
<comment type="similarity">
    <text evidence="1">Belongs to the membrane fusion protein (MFP) (TC 8.A.1) family.</text>
</comment>
<dbReference type="Proteomes" id="UP000327179">
    <property type="component" value="Chromosome"/>
</dbReference>
<dbReference type="Pfam" id="PF25893">
    <property type="entry name" value="HH_CzcB"/>
    <property type="match status" value="1"/>
</dbReference>
<dbReference type="InterPro" id="IPR058649">
    <property type="entry name" value="CzcB_C"/>
</dbReference>
<evidence type="ECO:0000256" key="3">
    <source>
        <dbReference type="ARBA" id="ARBA00022833"/>
    </source>
</evidence>
<dbReference type="Pfam" id="PF25973">
    <property type="entry name" value="BSH_CzcB"/>
    <property type="match status" value="1"/>
</dbReference>
<comment type="function">
    <text evidence="5">CzcA and CzcB together would act in zinc efflux nearly as effectively as the complete czc efflux system (CzcABC). The CzcB protein is thought to funnel zinc cations to the CzcA transport protein.</text>
</comment>
<evidence type="ECO:0000313" key="12">
    <source>
        <dbReference type="EMBL" id="QEY65664.1"/>
    </source>
</evidence>
<feature type="domain" description="CzcB-like C-terminal circularly permuted SH3-like" evidence="11">
    <location>
        <begin position="324"/>
        <end position="384"/>
    </location>
</feature>
<dbReference type="Gene3D" id="2.40.420.20">
    <property type="match status" value="1"/>
</dbReference>
<keyword evidence="6" id="KW-0175">Coiled coil</keyword>
<reference evidence="12 13" key="1">
    <citation type="submission" date="2019-08" db="EMBL/GenBank/DDBJ databases">
        <title>Whole-genome Sequencing of e-waste polymer degrading bacterium Pseudomonas sp. strain PE08.</title>
        <authorList>
            <person name="Kirdat K."/>
            <person name="Debbarma P."/>
            <person name="Narawade N."/>
            <person name="Suyal D."/>
            <person name="Thorat V."/>
            <person name="Shouche Y."/>
            <person name="Goel R."/>
            <person name="Yadav A."/>
        </authorList>
    </citation>
    <scope>NUCLEOTIDE SEQUENCE [LARGE SCALE GENOMIC DNA]</scope>
    <source>
        <strain evidence="12 13">PE08</strain>
    </source>
</reference>
<evidence type="ECO:0000256" key="6">
    <source>
        <dbReference type="SAM" id="Coils"/>
    </source>
</evidence>
<gene>
    <name evidence="12" type="ORF">FXN65_27690</name>
</gene>
<feature type="domain" description="CusB-like beta-barrel" evidence="9">
    <location>
        <begin position="242"/>
        <end position="318"/>
    </location>
</feature>
<dbReference type="KEGG" id="plal:FXN65_27690"/>
<evidence type="ECO:0000256" key="5">
    <source>
        <dbReference type="ARBA" id="ARBA00058766"/>
    </source>
</evidence>
<dbReference type="SUPFAM" id="SSF111369">
    <property type="entry name" value="HlyD-like secretion proteins"/>
    <property type="match status" value="1"/>
</dbReference>
<dbReference type="GO" id="GO:0022857">
    <property type="term" value="F:transmembrane transporter activity"/>
    <property type="evidence" value="ECO:0007669"/>
    <property type="project" value="InterPro"/>
</dbReference>
<dbReference type="InterPro" id="IPR006143">
    <property type="entry name" value="RND_pump_MFP"/>
</dbReference>
<dbReference type="Gene3D" id="2.40.30.170">
    <property type="match status" value="1"/>
</dbReference>
<dbReference type="InterPro" id="IPR058648">
    <property type="entry name" value="HH_CzcB-like"/>
</dbReference>
<keyword evidence="13" id="KW-1185">Reference proteome</keyword>
<dbReference type="InterPro" id="IPR051909">
    <property type="entry name" value="MFP_Cation_Efflux"/>
</dbReference>
<dbReference type="PANTHER" id="PTHR30097:SF4">
    <property type="entry name" value="SLR6042 PROTEIN"/>
    <property type="match status" value="1"/>
</dbReference>
<dbReference type="NCBIfam" id="TIGR01730">
    <property type="entry name" value="RND_mfp"/>
    <property type="match status" value="1"/>
</dbReference>
<feature type="region of interest" description="Disordered" evidence="7">
    <location>
        <begin position="30"/>
        <end position="55"/>
    </location>
</feature>
<dbReference type="PANTHER" id="PTHR30097">
    <property type="entry name" value="CATION EFFLUX SYSTEM PROTEIN CUSB"/>
    <property type="match status" value="1"/>
</dbReference>
<feature type="domain" description="CzcB-like alpha-helical hairpin" evidence="8">
    <location>
        <begin position="135"/>
        <end position="194"/>
    </location>
</feature>
<sequence>MDKKRGTALALLLAFGLGLGPLLLSDRAGQPVASENGHADDGGEHSEEEEGHAEEGRLELSAAQIEAAGIELARAAPRTLSKRISLAGEIRLDDDRTAHIVPRAGGVVEAVRVNLGQAVKKGELLAVIASQQVSDQRSELAAAEHRAGLARTTLERERQLWRDGVSAEQDYLQARQALEEAEIALDNARQKMSALSGSVTLAGGNRYELRAPFDAVVVEKHLVPGEVVSDATNAFILSDLSRVWATFNVSAKDLRLVRVGRPVRISAPELGAEVSGSVAYVGNLLGEQTRSAIARATLENPEGAWRPGLFVTVLLATESRDVKVTVPQQAIQTLEDKPVVFVRVPGGFLAQEVALGERDDGHVEITGGLAAGTELAAAGSFILKSELGKASAEHAH</sequence>
<evidence type="ECO:0000259" key="9">
    <source>
        <dbReference type="Pfam" id="PF25954"/>
    </source>
</evidence>
<evidence type="ECO:0000256" key="2">
    <source>
        <dbReference type="ARBA" id="ARBA00022448"/>
    </source>
</evidence>
<dbReference type="GO" id="GO:0046686">
    <property type="term" value="P:response to cadmium ion"/>
    <property type="evidence" value="ECO:0007669"/>
    <property type="project" value="UniProtKB-KW"/>
</dbReference>
<dbReference type="FunFam" id="2.40.30.170:FF:000010">
    <property type="entry name" value="Efflux RND transporter periplasmic adaptor subunit"/>
    <property type="match status" value="1"/>
</dbReference>
<evidence type="ECO:0000259" key="11">
    <source>
        <dbReference type="Pfam" id="PF25975"/>
    </source>
</evidence>
<feature type="domain" description="CzcB-like barrel-sandwich hybrid" evidence="10">
    <location>
        <begin position="96"/>
        <end position="239"/>
    </location>
</feature>
<dbReference type="GO" id="GO:0046914">
    <property type="term" value="F:transition metal ion binding"/>
    <property type="evidence" value="ECO:0007669"/>
    <property type="project" value="TreeGrafter"/>
</dbReference>
<dbReference type="RefSeq" id="WP_151138574.1">
    <property type="nucleotide sequence ID" value="NZ_CP043311.1"/>
</dbReference>
<dbReference type="GO" id="GO:0016020">
    <property type="term" value="C:membrane"/>
    <property type="evidence" value="ECO:0007669"/>
    <property type="project" value="InterPro"/>
</dbReference>
<accession>A0A5J6QTB1</accession>
<keyword evidence="2" id="KW-0813">Transport</keyword>
<dbReference type="EMBL" id="CP043311">
    <property type="protein sequence ID" value="QEY65664.1"/>
    <property type="molecule type" value="Genomic_DNA"/>
</dbReference>
<evidence type="ECO:0000256" key="4">
    <source>
        <dbReference type="ARBA" id="ARBA00043263"/>
    </source>
</evidence>
<dbReference type="Gene3D" id="2.40.50.100">
    <property type="match status" value="1"/>
</dbReference>
<evidence type="ECO:0000256" key="7">
    <source>
        <dbReference type="SAM" id="MobiDB-lite"/>
    </source>
</evidence>
<evidence type="ECO:0000256" key="1">
    <source>
        <dbReference type="ARBA" id="ARBA00009477"/>
    </source>
</evidence>
<dbReference type="AlphaFoldDB" id="A0A5J6QTB1"/>
<dbReference type="GO" id="GO:0060003">
    <property type="term" value="P:copper ion export"/>
    <property type="evidence" value="ECO:0007669"/>
    <property type="project" value="TreeGrafter"/>
</dbReference>
<proteinExistence type="inferred from homology"/>
<protein>
    <submittedName>
        <fullName evidence="12">Efflux RND transporter periplasmic adaptor subunit</fullName>
    </submittedName>
</protein>
<dbReference type="InterPro" id="IPR058647">
    <property type="entry name" value="BSH_CzcB-like"/>
</dbReference>
<evidence type="ECO:0000313" key="13">
    <source>
        <dbReference type="Proteomes" id="UP000327179"/>
    </source>
</evidence>
<name>A0A5J6QTB1_9GAMM</name>
<evidence type="ECO:0000259" key="10">
    <source>
        <dbReference type="Pfam" id="PF25973"/>
    </source>
</evidence>
<dbReference type="Pfam" id="PF25954">
    <property type="entry name" value="Beta-barrel_RND_2"/>
    <property type="match status" value="1"/>
</dbReference>
<keyword evidence="4" id="KW-0105">Cadmium resistance</keyword>
<dbReference type="GO" id="GO:0030288">
    <property type="term" value="C:outer membrane-bounded periplasmic space"/>
    <property type="evidence" value="ECO:0007669"/>
    <property type="project" value="TreeGrafter"/>
</dbReference>
<dbReference type="FunFam" id="2.40.420.20:FF:000006">
    <property type="entry name" value="RND family efflux transporter MFP subunit"/>
    <property type="match status" value="1"/>
</dbReference>
<feature type="coiled-coil region" evidence="6">
    <location>
        <begin position="171"/>
        <end position="198"/>
    </location>
</feature>
<evidence type="ECO:0000259" key="8">
    <source>
        <dbReference type="Pfam" id="PF25893"/>
    </source>
</evidence>
<keyword evidence="3" id="KW-0862">Zinc</keyword>
<dbReference type="Gene3D" id="1.10.287.470">
    <property type="entry name" value="Helix hairpin bin"/>
    <property type="match status" value="1"/>
</dbReference>